<accession>A0ABD3JBI1</accession>
<gene>
    <name evidence="1" type="ORF">ACJRO7_029755</name>
</gene>
<reference evidence="1 2" key="1">
    <citation type="submission" date="2024-11" db="EMBL/GenBank/DDBJ databases">
        <title>Chromosome-level genome assembly of Eucalyptus globulus Labill. provides insights into its genome evolution.</title>
        <authorList>
            <person name="Li X."/>
        </authorList>
    </citation>
    <scope>NUCLEOTIDE SEQUENCE [LARGE SCALE GENOMIC DNA]</scope>
    <source>
        <strain evidence="1">CL2024</strain>
        <tissue evidence="1">Fresh tender leaves</tissue>
    </source>
</reference>
<evidence type="ECO:0008006" key="3">
    <source>
        <dbReference type="Google" id="ProtNLM"/>
    </source>
</evidence>
<dbReference type="Proteomes" id="UP001634007">
    <property type="component" value="Unassembled WGS sequence"/>
</dbReference>
<organism evidence="1 2">
    <name type="scientific">Eucalyptus globulus</name>
    <name type="common">Tasmanian blue gum</name>
    <dbReference type="NCBI Taxonomy" id="34317"/>
    <lineage>
        <taxon>Eukaryota</taxon>
        <taxon>Viridiplantae</taxon>
        <taxon>Streptophyta</taxon>
        <taxon>Embryophyta</taxon>
        <taxon>Tracheophyta</taxon>
        <taxon>Spermatophyta</taxon>
        <taxon>Magnoliopsida</taxon>
        <taxon>eudicotyledons</taxon>
        <taxon>Gunneridae</taxon>
        <taxon>Pentapetalae</taxon>
        <taxon>rosids</taxon>
        <taxon>malvids</taxon>
        <taxon>Myrtales</taxon>
        <taxon>Myrtaceae</taxon>
        <taxon>Myrtoideae</taxon>
        <taxon>Eucalypteae</taxon>
        <taxon>Eucalyptus</taxon>
    </lineage>
</organism>
<dbReference type="PANTHER" id="PTHR35630:SF1">
    <property type="entry name" value="LEGUMINOSIN GROUP486 SECRETED PEPTIDE"/>
    <property type="match status" value="1"/>
</dbReference>
<name>A0ABD3JBI1_EUCGL</name>
<keyword evidence="2" id="KW-1185">Reference proteome</keyword>
<sequence length="151" mass="16751">MGFLRAIYNELIKTPREENTRKATTTSPCITLLVLGLLTVTYASAGKLSGSTEEATVDEPIVSVVSALPNGTQAMQIRCERDGSAAAVIDQALSTGVDAFQYRCWMFVAWHVFQPRRNVGWGRVLWLVREEGFFLSVNGTGWVHKAVWETK</sequence>
<protein>
    <recommendedName>
        <fullName evidence="3">S-protein homolog</fullName>
    </recommendedName>
</protein>
<evidence type="ECO:0000313" key="1">
    <source>
        <dbReference type="EMBL" id="KAL3724640.1"/>
    </source>
</evidence>
<dbReference type="EMBL" id="JBJKBG010000008">
    <property type="protein sequence ID" value="KAL3724640.1"/>
    <property type="molecule type" value="Genomic_DNA"/>
</dbReference>
<comment type="caution">
    <text evidence="1">The sequence shown here is derived from an EMBL/GenBank/DDBJ whole genome shotgun (WGS) entry which is preliminary data.</text>
</comment>
<proteinExistence type="predicted"/>
<dbReference type="AlphaFoldDB" id="A0ABD3JBI1"/>
<dbReference type="PANTHER" id="PTHR35630">
    <property type="entry name" value="LEGUMINOSIN GROUP486 SECRETED PEPTIDE"/>
    <property type="match status" value="1"/>
</dbReference>
<evidence type="ECO:0000313" key="2">
    <source>
        <dbReference type="Proteomes" id="UP001634007"/>
    </source>
</evidence>